<dbReference type="GO" id="GO:0015627">
    <property type="term" value="C:type II protein secretion system complex"/>
    <property type="evidence" value="ECO:0007669"/>
    <property type="project" value="InterPro"/>
</dbReference>
<evidence type="ECO:0000256" key="6">
    <source>
        <dbReference type="ARBA" id="ARBA00022519"/>
    </source>
</evidence>
<dbReference type="NCBIfam" id="TIGR02532">
    <property type="entry name" value="IV_pilin_GFxxxE"/>
    <property type="match status" value="1"/>
</dbReference>
<evidence type="ECO:0000256" key="5">
    <source>
        <dbReference type="ARBA" id="ARBA00022481"/>
    </source>
</evidence>
<dbReference type="PRINTS" id="PR00813">
    <property type="entry name" value="BCTERIALGSPG"/>
</dbReference>
<dbReference type="Gene3D" id="3.30.700.10">
    <property type="entry name" value="Glycoprotein, Type 4 Pilin"/>
    <property type="match status" value="1"/>
</dbReference>
<proteinExistence type="inferred from homology"/>
<keyword evidence="9" id="KW-0472">Membrane</keyword>
<dbReference type="Pfam" id="PF08334">
    <property type="entry name" value="T2SSG"/>
    <property type="match status" value="1"/>
</dbReference>
<name>A0A5B0X7G9_9GAMM</name>
<dbReference type="InterPro" id="IPR013545">
    <property type="entry name" value="T2SS_protein-GspG_C"/>
</dbReference>
<keyword evidence="5" id="KW-0488">Methylation</keyword>
<evidence type="ECO:0000256" key="8">
    <source>
        <dbReference type="ARBA" id="ARBA00022989"/>
    </source>
</evidence>
<sequence>MMRRTRQHTAGFTLMELLVVLAILGLLMSLVGPQVLNQLGGAKTKTAGIQIKDLEQALEMYKLDVGRFPSTSEGLEALVKKPANATGWNGPYLKSDVPMDPWNNEYQYKYPGEHAEVDIFTYGANAAPGGDGEDADVGNWK</sequence>
<gene>
    <name evidence="11" type="primary">gspG</name>
    <name evidence="11" type="ORF">F0M18_03680</name>
</gene>
<evidence type="ECO:0000256" key="7">
    <source>
        <dbReference type="ARBA" id="ARBA00022692"/>
    </source>
</evidence>
<reference evidence="11 12" key="1">
    <citation type="submission" date="2019-09" db="EMBL/GenBank/DDBJ databases">
        <authorList>
            <person name="Chen X.-Y."/>
        </authorList>
    </citation>
    <scope>NUCLEOTIDE SEQUENCE [LARGE SCALE GENOMIC DNA]</scope>
    <source>
        <strain evidence="11 12">NY5</strain>
    </source>
</reference>
<dbReference type="GO" id="GO:0015628">
    <property type="term" value="P:protein secretion by the type II secretion system"/>
    <property type="evidence" value="ECO:0007669"/>
    <property type="project" value="InterPro"/>
</dbReference>
<evidence type="ECO:0000313" key="12">
    <source>
        <dbReference type="Proteomes" id="UP000323708"/>
    </source>
</evidence>
<evidence type="ECO:0000256" key="4">
    <source>
        <dbReference type="ARBA" id="ARBA00022475"/>
    </source>
</evidence>
<evidence type="ECO:0000256" key="1">
    <source>
        <dbReference type="ARBA" id="ARBA00004377"/>
    </source>
</evidence>
<dbReference type="SUPFAM" id="SSF54523">
    <property type="entry name" value="Pili subunits"/>
    <property type="match status" value="1"/>
</dbReference>
<dbReference type="PANTHER" id="PTHR30093">
    <property type="entry name" value="GENERAL SECRETION PATHWAY PROTEIN G"/>
    <property type="match status" value="1"/>
</dbReference>
<comment type="caution">
    <text evidence="11">The sequence shown here is derived from an EMBL/GenBank/DDBJ whole genome shotgun (WGS) entry which is preliminary data.</text>
</comment>
<dbReference type="InterPro" id="IPR045584">
    <property type="entry name" value="Pilin-like"/>
</dbReference>
<dbReference type="GO" id="GO:0005886">
    <property type="term" value="C:plasma membrane"/>
    <property type="evidence" value="ECO:0007669"/>
    <property type="project" value="UniProtKB-SubCell"/>
</dbReference>
<dbReference type="InterPro" id="IPR000983">
    <property type="entry name" value="Bac_GSPG_pilin"/>
</dbReference>
<dbReference type="InterPro" id="IPR010054">
    <property type="entry name" value="Type2_sec_GspG"/>
</dbReference>
<feature type="domain" description="Type II secretion system protein GspG C-terminal" evidence="10">
    <location>
        <begin position="34"/>
        <end position="140"/>
    </location>
</feature>
<dbReference type="InterPro" id="IPR012902">
    <property type="entry name" value="N_methyl_site"/>
</dbReference>
<evidence type="ECO:0000256" key="3">
    <source>
        <dbReference type="ARBA" id="ARBA00020042"/>
    </source>
</evidence>
<evidence type="ECO:0000256" key="2">
    <source>
        <dbReference type="ARBA" id="ARBA00009984"/>
    </source>
</evidence>
<comment type="similarity">
    <text evidence="2">Belongs to the GSP G family.</text>
</comment>
<keyword evidence="6" id="KW-0997">Cell inner membrane</keyword>
<dbReference type="RefSeq" id="WP_149610007.1">
    <property type="nucleotide sequence ID" value="NZ_VTUX01000001.1"/>
</dbReference>
<keyword evidence="8" id="KW-1133">Transmembrane helix</keyword>
<dbReference type="Pfam" id="PF07963">
    <property type="entry name" value="N_methyl"/>
    <property type="match status" value="1"/>
</dbReference>
<dbReference type="Proteomes" id="UP000323708">
    <property type="component" value="Unassembled WGS sequence"/>
</dbReference>
<organism evidence="11 12">
    <name type="scientific">Pseudohalioglobus sediminis</name>
    <dbReference type="NCBI Taxonomy" id="2606449"/>
    <lineage>
        <taxon>Bacteria</taxon>
        <taxon>Pseudomonadati</taxon>
        <taxon>Pseudomonadota</taxon>
        <taxon>Gammaproteobacteria</taxon>
        <taxon>Cellvibrionales</taxon>
        <taxon>Halieaceae</taxon>
        <taxon>Pseudohalioglobus</taxon>
    </lineage>
</organism>
<dbReference type="EMBL" id="VTUX01000001">
    <property type="protein sequence ID" value="KAA1194538.1"/>
    <property type="molecule type" value="Genomic_DNA"/>
</dbReference>
<keyword evidence="4" id="KW-1003">Cell membrane</keyword>
<dbReference type="AlphaFoldDB" id="A0A5B0X7G9"/>
<comment type="subcellular location">
    <subcellularLocation>
        <location evidence="1">Cell inner membrane</location>
        <topology evidence="1">Single-pass membrane protein</topology>
    </subcellularLocation>
</comment>
<dbReference type="NCBIfam" id="TIGR01710">
    <property type="entry name" value="typeII_sec_gspG"/>
    <property type="match status" value="1"/>
</dbReference>
<evidence type="ECO:0000259" key="10">
    <source>
        <dbReference type="Pfam" id="PF08334"/>
    </source>
</evidence>
<keyword evidence="12" id="KW-1185">Reference proteome</keyword>
<protein>
    <recommendedName>
        <fullName evidence="3">Type II secretion system core protein G</fullName>
    </recommendedName>
</protein>
<dbReference type="PANTHER" id="PTHR30093:SF45">
    <property type="entry name" value="TYPE II SECRETION SYSTEM CORE PROTEIN G"/>
    <property type="match status" value="1"/>
</dbReference>
<accession>A0A5B0X7G9</accession>
<keyword evidence="7" id="KW-0812">Transmembrane</keyword>
<evidence type="ECO:0000313" key="11">
    <source>
        <dbReference type="EMBL" id="KAA1194538.1"/>
    </source>
</evidence>
<evidence type="ECO:0000256" key="9">
    <source>
        <dbReference type="ARBA" id="ARBA00023136"/>
    </source>
</evidence>